<keyword evidence="2" id="KW-1185">Reference proteome</keyword>
<protein>
    <recommendedName>
        <fullName evidence="3">LAGLIDADG homing endonuclease</fullName>
    </recommendedName>
</protein>
<organism evidence="1 2">
    <name type="scientific">Polyplax serrata</name>
    <name type="common">Common mouse louse</name>
    <dbReference type="NCBI Taxonomy" id="468196"/>
    <lineage>
        <taxon>Eukaryota</taxon>
        <taxon>Metazoa</taxon>
        <taxon>Ecdysozoa</taxon>
        <taxon>Arthropoda</taxon>
        <taxon>Hexapoda</taxon>
        <taxon>Insecta</taxon>
        <taxon>Pterygota</taxon>
        <taxon>Neoptera</taxon>
        <taxon>Paraneoptera</taxon>
        <taxon>Psocodea</taxon>
        <taxon>Troctomorpha</taxon>
        <taxon>Phthiraptera</taxon>
        <taxon>Anoplura</taxon>
        <taxon>Polyplacidae</taxon>
        <taxon>Polyplax</taxon>
    </lineage>
</organism>
<proteinExistence type="predicted"/>
<evidence type="ECO:0000313" key="2">
    <source>
        <dbReference type="Proteomes" id="UP001359485"/>
    </source>
</evidence>
<name>A0ABR1BBY2_POLSC</name>
<evidence type="ECO:0008006" key="3">
    <source>
        <dbReference type="Google" id="ProtNLM"/>
    </source>
</evidence>
<dbReference type="EMBL" id="JAWJWF010000001">
    <property type="protein sequence ID" value="KAK6640837.1"/>
    <property type="molecule type" value="Genomic_DNA"/>
</dbReference>
<gene>
    <name evidence="1" type="ORF">RUM44_012534</name>
</gene>
<evidence type="ECO:0000313" key="1">
    <source>
        <dbReference type="EMBL" id="KAK6640837.1"/>
    </source>
</evidence>
<accession>A0ABR1BBY2</accession>
<reference evidence="1 2" key="1">
    <citation type="submission" date="2023-09" db="EMBL/GenBank/DDBJ databases">
        <title>Genomes of two closely related lineages of the louse Polyplax serrata with different host specificities.</title>
        <authorList>
            <person name="Martinu J."/>
            <person name="Tarabai H."/>
            <person name="Stefka J."/>
            <person name="Hypsa V."/>
        </authorList>
    </citation>
    <scope>NUCLEOTIDE SEQUENCE [LARGE SCALE GENOMIC DNA]</scope>
    <source>
        <strain evidence="1">98ZLc_SE</strain>
    </source>
</reference>
<dbReference type="Proteomes" id="UP001359485">
    <property type="component" value="Unassembled WGS sequence"/>
</dbReference>
<comment type="caution">
    <text evidence="1">The sequence shown here is derived from an EMBL/GenBank/DDBJ whole genome shotgun (WGS) entry which is preliminary data.</text>
</comment>
<sequence>MSDWLSGYDNHVPFNLTARNLHNSKVWKSIFLCMKKAIGSEVTISRDDPIRRSQIYPTGSITLYEIQGLGNHFGLGLLGNPREQIKLNNEKVGRPYISSRLS</sequence>